<evidence type="ECO:0000259" key="5">
    <source>
        <dbReference type="Pfam" id="PF12945"/>
    </source>
</evidence>
<dbReference type="InterPro" id="IPR009926">
    <property type="entry name" value="T3SS_YcgR_PilZN"/>
</dbReference>
<dbReference type="HOGENOM" id="CLU_073573_1_0_6"/>
<dbReference type="Gene3D" id="2.30.110.10">
    <property type="entry name" value="Electron Transport, Fmn-binding Protein, Chain A"/>
    <property type="match status" value="1"/>
</dbReference>
<keyword evidence="7" id="KW-1185">Reference proteome</keyword>
<evidence type="ECO:0000256" key="1">
    <source>
        <dbReference type="ARBA" id="ARBA00022636"/>
    </source>
</evidence>
<keyword evidence="2" id="KW-0547">Nucleotide-binding</keyword>
<evidence type="ECO:0000259" key="4">
    <source>
        <dbReference type="Pfam" id="PF07238"/>
    </source>
</evidence>
<evidence type="ECO:0008006" key="8">
    <source>
        <dbReference type="Google" id="ProtNLM"/>
    </source>
</evidence>
<dbReference type="Gene3D" id="2.40.10.220">
    <property type="entry name" value="predicted glycosyltransferase like domains"/>
    <property type="match status" value="1"/>
</dbReference>
<protein>
    <recommendedName>
        <fullName evidence="8">PilZ domain-containing protein</fullName>
    </recommendedName>
</protein>
<comment type="caution">
    <text evidence="6">The sequence shown here is derived from an EMBL/GenBank/DDBJ whole genome shotgun (WGS) entry which is preliminary data.</text>
</comment>
<dbReference type="InterPro" id="IPR012349">
    <property type="entry name" value="Split_barrel_FMN-bd"/>
</dbReference>
<keyword evidence="1" id="KW-0973">c-di-GMP</keyword>
<dbReference type="GO" id="GO:0035438">
    <property type="term" value="F:cyclic-di-GMP binding"/>
    <property type="evidence" value="ECO:0007669"/>
    <property type="project" value="InterPro"/>
</dbReference>
<evidence type="ECO:0000256" key="3">
    <source>
        <dbReference type="ARBA" id="ARBA00023143"/>
    </source>
</evidence>
<gene>
    <name evidence="6" type="ORF">MED297_09456</name>
</gene>
<feature type="domain" description="Type III secretion system flagellar brake protein YcgR PilZN" evidence="5">
    <location>
        <begin position="16"/>
        <end position="100"/>
    </location>
</feature>
<organism evidence="6 7">
    <name type="scientific">Reinekea blandensis MED297</name>
    <dbReference type="NCBI Taxonomy" id="314283"/>
    <lineage>
        <taxon>Bacteria</taxon>
        <taxon>Pseudomonadati</taxon>
        <taxon>Pseudomonadota</taxon>
        <taxon>Gammaproteobacteria</taxon>
        <taxon>Oceanospirillales</taxon>
        <taxon>Saccharospirillaceae</taxon>
        <taxon>Reinekea</taxon>
    </lineage>
</organism>
<dbReference type="Pfam" id="PF07238">
    <property type="entry name" value="PilZ"/>
    <property type="match status" value="1"/>
</dbReference>
<dbReference type="Proteomes" id="UP000005953">
    <property type="component" value="Unassembled WGS sequence"/>
</dbReference>
<dbReference type="STRING" id="314283.MED297_09456"/>
<feature type="domain" description="PilZ" evidence="4">
    <location>
        <begin position="108"/>
        <end position="214"/>
    </location>
</feature>
<dbReference type="InterPro" id="IPR009875">
    <property type="entry name" value="PilZ_domain"/>
</dbReference>
<dbReference type="SUPFAM" id="SSF141371">
    <property type="entry name" value="PilZ domain-like"/>
    <property type="match status" value="2"/>
</dbReference>
<dbReference type="AlphaFoldDB" id="A4BHV1"/>
<keyword evidence="3" id="KW-0975">Bacterial flagellum</keyword>
<dbReference type="OrthoDB" id="5735035at2"/>
<dbReference type="RefSeq" id="WP_008046180.1">
    <property type="nucleotide sequence ID" value="NZ_CH724152.1"/>
</dbReference>
<dbReference type="EMBL" id="AAOE01000022">
    <property type="protein sequence ID" value="EAR08356.1"/>
    <property type="molecule type" value="Genomic_DNA"/>
</dbReference>
<reference evidence="6 7" key="1">
    <citation type="submission" date="2006-02" db="EMBL/GenBank/DDBJ databases">
        <authorList>
            <person name="Pinhassi J."/>
            <person name="Pedros-Alio C."/>
            <person name="Ferriera S."/>
            <person name="Johnson J."/>
            <person name="Kravitz S."/>
            <person name="Halpern A."/>
            <person name="Remington K."/>
            <person name="Beeson K."/>
            <person name="Tran B."/>
            <person name="Rogers Y.-H."/>
            <person name="Friedman R."/>
            <person name="Venter J.C."/>
        </authorList>
    </citation>
    <scope>NUCLEOTIDE SEQUENCE [LARGE SCALE GENOMIC DNA]</scope>
    <source>
        <strain evidence="6 7">MED297</strain>
    </source>
</reference>
<dbReference type="Pfam" id="PF12945">
    <property type="entry name" value="PilZNR"/>
    <property type="match status" value="1"/>
</dbReference>
<evidence type="ECO:0000313" key="7">
    <source>
        <dbReference type="Proteomes" id="UP000005953"/>
    </source>
</evidence>
<evidence type="ECO:0000313" key="6">
    <source>
        <dbReference type="EMBL" id="EAR08356.1"/>
    </source>
</evidence>
<sequence length="222" mass="24944">MTENKNTTFESLKLLPGQPLQLEFEGYDENRDRSTLVGYQRGRSVLVSTPTKQGVAMSIKAKTAVKVRLFVNQINGACAFQSTVQHVSVLPFPHLHLAWPEALVVGEVRKSIRAKVHLICSAMVTIEDRRKTLSAVLDDLSTNGARIHGQDLQVEEGDEMDLVFKIEVSSVERILHLKSVVRTRQFNQAKETWYYGLQFLDVDEADIITLHAYVLTQLHTGG</sequence>
<accession>A4BHV1</accession>
<evidence type="ECO:0000256" key="2">
    <source>
        <dbReference type="ARBA" id="ARBA00022741"/>
    </source>
</evidence>
<proteinExistence type="predicted"/>
<name>A4BHV1_9GAMM</name>